<proteinExistence type="inferred from homology"/>
<comment type="caution">
    <text evidence="5">The sequence shown here is derived from an EMBL/GenBank/DDBJ whole genome shotgun (WGS) entry which is preliminary data.</text>
</comment>
<dbReference type="InterPro" id="IPR008278">
    <property type="entry name" value="4-PPantetheinyl_Trfase_dom"/>
</dbReference>
<feature type="domain" description="4'-phosphopantetheinyl transferase" evidence="4">
    <location>
        <begin position="166"/>
        <end position="258"/>
    </location>
</feature>
<organism evidence="5 6">
    <name type="scientific">Streptomyces finlayi</name>
    <dbReference type="NCBI Taxonomy" id="67296"/>
    <lineage>
        <taxon>Bacteria</taxon>
        <taxon>Bacillati</taxon>
        <taxon>Actinomycetota</taxon>
        <taxon>Actinomycetes</taxon>
        <taxon>Kitasatosporales</taxon>
        <taxon>Streptomycetaceae</taxon>
        <taxon>Streptomyces</taxon>
    </lineage>
</organism>
<evidence type="ECO:0000256" key="2">
    <source>
        <dbReference type="ARBA" id="ARBA00022679"/>
    </source>
</evidence>
<evidence type="ECO:0000259" key="4">
    <source>
        <dbReference type="Pfam" id="PF01648"/>
    </source>
</evidence>
<dbReference type="GO" id="GO:0019878">
    <property type="term" value="P:lysine biosynthetic process via aminoadipic acid"/>
    <property type="evidence" value="ECO:0007669"/>
    <property type="project" value="TreeGrafter"/>
</dbReference>
<dbReference type="GO" id="GO:0005829">
    <property type="term" value="C:cytosol"/>
    <property type="evidence" value="ECO:0007669"/>
    <property type="project" value="TreeGrafter"/>
</dbReference>
<comment type="similarity">
    <text evidence="1">Belongs to the P-Pant transferase superfamily. Gsp/Sfp/HetI/AcpT family.</text>
</comment>
<evidence type="ECO:0000313" key="5">
    <source>
        <dbReference type="EMBL" id="GHD12662.1"/>
    </source>
</evidence>
<evidence type="ECO:0000256" key="3">
    <source>
        <dbReference type="SAM" id="MobiDB-lite"/>
    </source>
</evidence>
<accession>A0A918X500</accession>
<feature type="region of interest" description="Disordered" evidence="3">
    <location>
        <begin position="1"/>
        <end position="48"/>
    </location>
</feature>
<dbReference type="AlphaFoldDB" id="A0A918X500"/>
<dbReference type="InterPro" id="IPR037143">
    <property type="entry name" value="4-PPantetheinyl_Trfase_dom_sf"/>
</dbReference>
<dbReference type="EMBL" id="BMVC01000018">
    <property type="protein sequence ID" value="GHD12662.1"/>
    <property type="molecule type" value="Genomic_DNA"/>
</dbReference>
<dbReference type="InterPro" id="IPR050559">
    <property type="entry name" value="P-Pant_transferase_sf"/>
</dbReference>
<dbReference type="Proteomes" id="UP000638353">
    <property type="component" value="Unassembled WGS sequence"/>
</dbReference>
<dbReference type="GO" id="GO:0008897">
    <property type="term" value="F:holo-[acyl-carrier-protein] synthase activity"/>
    <property type="evidence" value="ECO:0007669"/>
    <property type="project" value="InterPro"/>
</dbReference>
<dbReference type="Gene3D" id="3.90.470.20">
    <property type="entry name" value="4'-phosphopantetheinyl transferase domain"/>
    <property type="match status" value="2"/>
</dbReference>
<evidence type="ECO:0000313" key="6">
    <source>
        <dbReference type="Proteomes" id="UP000638353"/>
    </source>
</evidence>
<dbReference type="PANTHER" id="PTHR12215:SF10">
    <property type="entry name" value="L-AMINOADIPATE-SEMIALDEHYDE DEHYDROGENASE-PHOSPHOPANTETHEINYL TRANSFERASE"/>
    <property type="match status" value="1"/>
</dbReference>
<dbReference type="GO" id="GO:0000287">
    <property type="term" value="F:magnesium ion binding"/>
    <property type="evidence" value="ECO:0007669"/>
    <property type="project" value="InterPro"/>
</dbReference>
<reference evidence="5" key="2">
    <citation type="submission" date="2020-09" db="EMBL/GenBank/DDBJ databases">
        <authorList>
            <person name="Sun Q."/>
            <person name="Ohkuma M."/>
        </authorList>
    </citation>
    <scope>NUCLEOTIDE SEQUENCE</scope>
    <source>
        <strain evidence="5">JCM 4637</strain>
    </source>
</reference>
<feature type="compositionally biased region" description="Pro residues" evidence="3">
    <location>
        <begin position="11"/>
        <end position="25"/>
    </location>
</feature>
<keyword evidence="2" id="KW-0808">Transferase</keyword>
<dbReference type="SUPFAM" id="SSF56214">
    <property type="entry name" value="4'-phosphopantetheinyl transferase"/>
    <property type="match status" value="2"/>
</dbReference>
<dbReference type="PANTHER" id="PTHR12215">
    <property type="entry name" value="PHOSPHOPANTETHEINE TRANSFERASE"/>
    <property type="match status" value="1"/>
</dbReference>
<feature type="compositionally biased region" description="Low complexity" evidence="3">
    <location>
        <begin position="26"/>
        <end position="35"/>
    </location>
</feature>
<gene>
    <name evidence="5" type="ORF">GCM10010334_70000</name>
</gene>
<name>A0A918X500_9ACTN</name>
<dbReference type="Pfam" id="PF01648">
    <property type="entry name" value="ACPS"/>
    <property type="match status" value="1"/>
</dbReference>
<reference evidence="5" key="1">
    <citation type="journal article" date="2014" name="Int. J. Syst. Evol. Microbiol.">
        <title>Complete genome sequence of Corynebacterium casei LMG S-19264T (=DSM 44701T), isolated from a smear-ripened cheese.</title>
        <authorList>
            <consortium name="US DOE Joint Genome Institute (JGI-PGF)"/>
            <person name="Walter F."/>
            <person name="Albersmeier A."/>
            <person name="Kalinowski J."/>
            <person name="Ruckert C."/>
        </authorList>
    </citation>
    <scope>NUCLEOTIDE SEQUENCE</scope>
    <source>
        <strain evidence="5">JCM 4637</strain>
    </source>
</reference>
<evidence type="ECO:0000256" key="1">
    <source>
        <dbReference type="ARBA" id="ARBA00010990"/>
    </source>
</evidence>
<protein>
    <recommendedName>
        <fullName evidence="4">4'-phosphopantetheinyl transferase domain-containing protein</fullName>
    </recommendedName>
</protein>
<sequence length="313" mass="33950">MSHRSDVPHPSEMPRPNDVPHPSEMPRPSTADSTTPAPPLHMPGSAPGRSWAAVRARLEREGHVVVTATWGEWLTAALTDPALRPLLGRDWQRYRRTENAVARYRFVTSRMLVKHTAAAVLDTDPAALELAYRIGGRPFLRGFDQLDVSLSHTGDLLVVAVSRTGRIGVDAEPVDREIPFGVLGRRMCTPAEAALLAGLTPELQARGLLRLWTLKEAYTKALGQGMRLGFTEFGFGDDGTPVTADGSPAPGGAWAFTTHPVLDGRYLVSTACQDTGLDPARDLTARTMLDPEFTGAVRTARDREPGGPPRRAL</sequence>